<dbReference type="RefSeq" id="XP_062633306.1">
    <property type="nucleotide sequence ID" value="XM_062784905.1"/>
</dbReference>
<dbReference type="GeneID" id="87821518"/>
<organism evidence="2 3">
    <name type="scientific">Dichotomopilus funicola</name>
    <dbReference type="NCBI Taxonomy" id="1934379"/>
    <lineage>
        <taxon>Eukaryota</taxon>
        <taxon>Fungi</taxon>
        <taxon>Dikarya</taxon>
        <taxon>Ascomycota</taxon>
        <taxon>Pezizomycotina</taxon>
        <taxon>Sordariomycetes</taxon>
        <taxon>Sordariomycetidae</taxon>
        <taxon>Sordariales</taxon>
        <taxon>Chaetomiaceae</taxon>
        <taxon>Dichotomopilus</taxon>
    </lineage>
</organism>
<dbReference type="EMBL" id="MU853645">
    <property type="protein sequence ID" value="KAK4139935.1"/>
    <property type="molecule type" value="Genomic_DNA"/>
</dbReference>
<feature type="region of interest" description="Disordered" evidence="1">
    <location>
        <begin position="307"/>
        <end position="328"/>
    </location>
</feature>
<evidence type="ECO:0000313" key="2">
    <source>
        <dbReference type="EMBL" id="KAK4139935.1"/>
    </source>
</evidence>
<gene>
    <name evidence="2" type="ORF">C8A04DRAFT_40337</name>
</gene>
<accession>A0AAN6UWR3</accession>
<proteinExistence type="predicted"/>
<dbReference type="Proteomes" id="UP001302676">
    <property type="component" value="Unassembled WGS sequence"/>
</dbReference>
<evidence type="ECO:0000256" key="1">
    <source>
        <dbReference type="SAM" id="MobiDB-lite"/>
    </source>
</evidence>
<protein>
    <submittedName>
        <fullName evidence="2">Uncharacterized protein</fullName>
    </submittedName>
</protein>
<keyword evidence="3" id="KW-1185">Reference proteome</keyword>
<reference evidence="2" key="1">
    <citation type="journal article" date="2023" name="Mol. Phylogenet. Evol.">
        <title>Genome-scale phylogeny and comparative genomics of the fungal order Sordariales.</title>
        <authorList>
            <person name="Hensen N."/>
            <person name="Bonometti L."/>
            <person name="Westerberg I."/>
            <person name="Brannstrom I.O."/>
            <person name="Guillou S."/>
            <person name="Cros-Aarteil S."/>
            <person name="Calhoun S."/>
            <person name="Haridas S."/>
            <person name="Kuo A."/>
            <person name="Mondo S."/>
            <person name="Pangilinan J."/>
            <person name="Riley R."/>
            <person name="LaButti K."/>
            <person name="Andreopoulos B."/>
            <person name="Lipzen A."/>
            <person name="Chen C."/>
            <person name="Yan M."/>
            <person name="Daum C."/>
            <person name="Ng V."/>
            <person name="Clum A."/>
            <person name="Steindorff A."/>
            <person name="Ohm R.A."/>
            <person name="Martin F."/>
            <person name="Silar P."/>
            <person name="Natvig D.O."/>
            <person name="Lalanne C."/>
            <person name="Gautier V."/>
            <person name="Ament-Velasquez S.L."/>
            <person name="Kruys A."/>
            <person name="Hutchinson M.I."/>
            <person name="Powell A.J."/>
            <person name="Barry K."/>
            <person name="Miller A.N."/>
            <person name="Grigoriev I.V."/>
            <person name="Debuchy R."/>
            <person name="Gladieux P."/>
            <person name="Hiltunen Thoren M."/>
            <person name="Johannesson H."/>
        </authorList>
    </citation>
    <scope>NUCLEOTIDE SEQUENCE</scope>
    <source>
        <strain evidence="2">CBS 141.50</strain>
    </source>
</reference>
<evidence type="ECO:0000313" key="3">
    <source>
        <dbReference type="Proteomes" id="UP001302676"/>
    </source>
</evidence>
<dbReference type="AlphaFoldDB" id="A0AAN6UWR3"/>
<sequence length="356" mass="38528">MLPPVDSSVLQNNPEFATLYSRITTSVLNSDGSTKNGPANKERRAVTEELNEYRLRAAKHHILTDALCNVAPQSQLTQHAPAPSLTRRLRPPQGDAGTPSDVSPALLDLLLLLPPLLGGPSDLSPDDAAILLSNPPFSDFPTHLPQLARLISTTLHSSAVHLARLANPSTNPSYVHRSIPALPAHAASLAATVTHHKQKLTLARLAAARELTALLQDQTNVISQLLRVLEAKHGPIARSLEFRATETALTAQRQEAEAEVALWQARRDTYTPEAAQALANYAAHLRDAKGRLNESIRTLEAELTAYGVTRDSGPGQDGGTGSAGKQKTMREMARVYHDMGRQVEEVRGDLERFGRG</sequence>
<reference evidence="2" key="2">
    <citation type="submission" date="2023-05" db="EMBL/GenBank/DDBJ databases">
        <authorList>
            <consortium name="Lawrence Berkeley National Laboratory"/>
            <person name="Steindorff A."/>
            <person name="Hensen N."/>
            <person name="Bonometti L."/>
            <person name="Westerberg I."/>
            <person name="Brannstrom I.O."/>
            <person name="Guillou S."/>
            <person name="Cros-Aarteil S."/>
            <person name="Calhoun S."/>
            <person name="Haridas S."/>
            <person name="Kuo A."/>
            <person name="Mondo S."/>
            <person name="Pangilinan J."/>
            <person name="Riley R."/>
            <person name="Labutti K."/>
            <person name="Andreopoulos B."/>
            <person name="Lipzen A."/>
            <person name="Chen C."/>
            <person name="Yanf M."/>
            <person name="Daum C."/>
            <person name="Ng V."/>
            <person name="Clum A."/>
            <person name="Ohm R."/>
            <person name="Martin F."/>
            <person name="Silar P."/>
            <person name="Natvig D."/>
            <person name="Lalanne C."/>
            <person name="Gautier V."/>
            <person name="Ament-Velasquez S.L."/>
            <person name="Kruys A."/>
            <person name="Hutchinson M.I."/>
            <person name="Powell A.J."/>
            <person name="Barry K."/>
            <person name="Miller A.N."/>
            <person name="Grigoriev I.V."/>
            <person name="Debuchy R."/>
            <person name="Gladieux P."/>
            <person name="Thoren M.H."/>
            <person name="Johannesson H."/>
        </authorList>
    </citation>
    <scope>NUCLEOTIDE SEQUENCE</scope>
    <source>
        <strain evidence="2">CBS 141.50</strain>
    </source>
</reference>
<feature type="region of interest" description="Disordered" evidence="1">
    <location>
        <begin position="78"/>
        <end position="101"/>
    </location>
</feature>
<comment type="caution">
    <text evidence="2">The sequence shown here is derived from an EMBL/GenBank/DDBJ whole genome shotgun (WGS) entry which is preliminary data.</text>
</comment>
<name>A0AAN6UWR3_9PEZI</name>